<organism evidence="2 3">
    <name type="scientific">Cylindrotheca closterium</name>
    <dbReference type="NCBI Taxonomy" id="2856"/>
    <lineage>
        <taxon>Eukaryota</taxon>
        <taxon>Sar</taxon>
        <taxon>Stramenopiles</taxon>
        <taxon>Ochrophyta</taxon>
        <taxon>Bacillariophyta</taxon>
        <taxon>Bacillariophyceae</taxon>
        <taxon>Bacillariophycidae</taxon>
        <taxon>Bacillariales</taxon>
        <taxon>Bacillariaceae</taxon>
        <taxon>Cylindrotheca</taxon>
    </lineage>
</organism>
<reference evidence="2" key="1">
    <citation type="submission" date="2023-08" db="EMBL/GenBank/DDBJ databases">
        <authorList>
            <person name="Audoor S."/>
            <person name="Bilcke G."/>
        </authorList>
    </citation>
    <scope>NUCLEOTIDE SEQUENCE</scope>
</reference>
<comment type="caution">
    <text evidence="2">The sequence shown here is derived from an EMBL/GenBank/DDBJ whole genome shotgun (WGS) entry which is preliminary data.</text>
</comment>
<proteinExistence type="predicted"/>
<accession>A0AAD2CGX1</accession>
<sequence>MRSVSTIFLTTLLMAVANTLAQDLPMCSSVGVYLCFDTSTDLCDEYCKNNGGGSKESCQIFDNSLRVDCKCTASDTGCLDTTYVASEIPTCREFSIFSCNNACTNLCAGLPNTRGDGQGRQAACNEPNGKTKCICDGLPVCDDAINDAPTNSPVASAPTTSSAANRGNSNPEFAIAALSLAMSIMNLIL</sequence>
<evidence type="ECO:0000313" key="2">
    <source>
        <dbReference type="EMBL" id="CAJ1934510.1"/>
    </source>
</evidence>
<feature type="signal peptide" evidence="1">
    <location>
        <begin position="1"/>
        <end position="21"/>
    </location>
</feature>
<dbReference type="Proteomes" id="UP001295423">
    <property type="component" value="Unassembled WGS sequence"/>
</dbReference>
<evidence type="ECO:0000313" key="3">
    <source>
        <dbReference type="Proteomes" id="UP001295423"/>
    </source>
</evidence>
<keyword evidence="1" id="KW-0732">Signal</keyword>
<gene>
    <name evidence="2" type="ORF">CYCCA115_LOCUS3850</name>
</gene>
<dbReference type="EMBL" id="CAKOGP040000335">
    <property type="protein sequence ID" value="CAJ1934510.1"/>
    <property type="molecule type" value="Genomic_DNA"/>
</dbReference>
<keyword evidence="3" id="KW-1185">Reference proteome</keyword>
<feature type="chain" id="PRO_5042286527" evidence="1">
    <location>
        <begin position="22"/>
        <end position="189"/>
    </location>
</feature>
<evidence type="ECO:0000256" key="1">
    <source>
        <dbReference type="SAM" id="SignalP"/>
    </source>
</evidence>
<protein>
    <submittedName>
        <fullName evidence="2">Uncharacterized protein</fullName>
    </submittedName>
</protein>
<dbReference type="AlphaFoldDB" id="A0AAD2CGX1"/>
<name>A0AAD2CGX1_9STRA</name>